<accession>A0A1E3WBA0</accession>
<feature type="region of interest" description="Disordered" evidence="1">
    <location>
        <begin position="226"/>
        <end position="268"/>
    </location>
</feature>
<evidence type="ECO:0000313" key="2">
    <source>
        <dbReference type="EMBL" id="ODS03010.1"/>
    </source>
</evidence>
<sequence>MPPADQGLVAGQLAVLQTELRLIVEIELVLAQGAAEIALQTAAFLERRIHGRLEEAEGVAAVFLGAIKREIGVLQQCVVRLGVEGAQGNADAGRGCDLMAVHLVTGAQRIAEAAGKPHGILGRLDLLSDDGELVTAKPADEIDLSNIFLQARGDLLQQRIAGGMAERVVHLLEAVEVETEHRDDVAVALGARDRTVKMLPELHPIGQAGERIVQGQEVDPVLGVPAFTDAPRGDGRRHGEAYDNEEARGQRRHGKRHAGERSGGGLVDGEGIDARNLAVLRDGHEGHAQMVLAGKIGKLDGIVADRVGERRSGAAFENVR</sequence>
<evidence type="ECO:0000313" key="3">
    <source>
        <dbReference type="Proteomes" id="UP000095042"/>
    </source>
</evidence>
<dbReference type="AntiFam" id="ANF00135">
    <property type="entry name" value="Shadow ORF (opposite gmr)"/>
</dbReference>
<dbReference type="Proteomes" id="UP000095042">
    <property type="component" value="Unassembled WGS sequence"/>
</dbReference>
<dbReference type="AlphaFoldDB" id="A0A1E3WBA0"/>
<dbReference type="EMBL" id="LPWD01000184">
    <property type="protein sequence ID" value="ODS03010.1"/>
    <property type="molecule type" value="Genomic_DNA"/>
</dbReference>
<keyword evidence="3" id="KW-1185">Reference proteome</keyword>
<name>A0A1E3WBA0_9HYPH</name>
<evidence type="ECO:0000256" key="1">
    <source>
        <dbReference type="SAM" id="MobiDB-lite"/>
    </source>
</evidence>
<comment type="caution">
    <text evidence="2">The sequence shown here is derived from an EMBL/GenBank/DDBJ whole genome shotgun (WGS) entry which is preliminary data.</text>
</comment>
<feature type="compositionally biased region" description="Basic and acidic residues" evidence="1">
    <location>
        <begin position="231"/>
        <end position="249"/>
    </location>
</feature>
<organism evidence="2 3">
    <name type="scientific">Methyloceanibacter marginalis</name>
    <dbReference type="NCBI Taxonomy" id="1774971"/>
    <lineage>
        <taxon>Bacteria</taxon>
        <taxon>Pseudomonadati</taxon>
        <taxon>Pseudomonadota</taxon>
        <taxon>Alphaproteobacteria</taxon>
        <taxon>Hyphomicrobiales</taxon>
        <taxon>Hyphomicrobiaceae</taxon>
        <taxon>Methyloceanibacter</taxon>
    </lineage>
</organism>
<reference evidence="2 3" key="1">
    <citation type="journal article" date="2016" name="Environ. Microbiol.">
        <title>New Methyloceanibacter diversity from North Sea sediments includes methanotroph containing solely the soluble methane monooxygenase.</title>
        <authorList>
            <person name="Vekeman B."/>
            <person name="Kerckhof F.M."/>
            <person name="Cremers G."/>
            <person name="de Vos P."/>
            <person name="Vandamme P."/>
            <person name="Boon N."/>
            <person name="Op den Camp H.J."/>
            <person name="Heylen K."/>
        </authorList>
    </citation>
    <scope>NUCLEOTIDE SEQUENCE [LARGE SCALE GENOMIC DNA]</scope>
    <source>
        <strain evidence="2 3">R-67177</strain>
    </source>
</reference>
<proteinExistence type="predicted"/>
<gene>
    <name evidence="2" type="ORF">AUC71_12115</name>
</gene>
<protein>
    <submittedName>
        <fullName evidence="2">Uncharacterized protein</fullName>
    </submittedName>
</protein>